<keyword evidence="2" id="KW-0472">Membrane</keyword>
<dbReference type="Proteomes" id="UP000297245">
    <property type="component" value="Unassembled WGS sequence"/>
</dbReference>
<dbReference type="Pfam" id="PF16335">
    <property type="entry name" value="GtaA_6_Hairpin"/>
    <property type="match status" value="1"/>
</dbReference>
<dbReference type="CDD" id="cd21699">
    <property type="entry name" value="JMTM_APP_like"/>
    <property type="match status" value="1"/>
</dbReference>
<evidence type="ECO:0000313" key="6">
    <source>
        <dbReference type="Proteomes" id="UP000297245"/>
    </source>
</evidence>
<accession>A0A4S8MFD1</accession>
<evidence type="ECO:0000256" key="2">
    <source>
        <dbReference type="SAM" id="Phobius"/>
    </source>
</evidence>
<proteinExistence type="predicted"/>
<keyword evidence="2" id="KW-1133">Transmembrane helix</keyword>
<feature type="compositionally biased region" description="Polar residues" evidence="1">
    <location>
        <begin position="720"/>
        <end position="732"/>
    </location>
</feature>
<keyword evidence="6" id="KW-1185">Reference proteome</keyword>
<dbReference type="OrthoDB" id="3918848at2759"/>
<dbReference type="InterPro" id="IPR032514">
    <property type="entry name" value="GtaA_central"/>
</dbReference>
<evidence type="ECO:0000259" key="4">
    <source>
        <dbReference type="Pfam" id="PF17168"/>
    </source>
</evidence>
<dbReference type="EMBL" id="ML179091">
    <property type="protein sequence ID" value="THV01320.1"/>
    <property type="molecule type" value="Genomic_DNA"/>
</dbReference>
<name>A0A4S8MFD1_DENBC</name>
<protein>
    <recommendedName>
        <fullName evidence="7">DUF1793-domain-containing protein</fullName>
    </recommendedName>
</protein>
<dbReference type="Pfam" id="PF17168">
    <property type="entry name" value="DUF5127"/>
    <property type="match status" value="1"/>
</dbReference>
<sequence>MLKARHIISLSVVTALPRKVQSFDFPRNFTPSTYPLAVRSPYLNTWIDATGANDAVLSHDWPKHWDMGQAMGWCGMARIDGTVWQWLGPPTPNSNSSISIPEIRSSTLTPTRTIFELVAGPMLLNISFFNPIETEDLTRQSIPFMYLSLDAQSIPFMYLSLDAQSLDEQEHDVQIYSDISAEWITGDRVNSTVQWSTTLTSSTVFHRGSLQNAQSMVEVNSQAQDATAYYAMELGQGMSWKTGDANITRPLFQEQGNLDNGTDTSFRAVNDQLPVFAFAIDLGSLKSTSSSLTWGLGVVRDPVVRYAASPGGTQDQRPYFYSDPRFSSQRIEDVIDFFMRDYESGLQRAESLDSRILQDALSISGGNEEYFSLVAMGARLVLAGFDITYSIKEGVTDIKAFMKNTGIGSESNNALGLYASLPAFAYLNATWMSYLLDSSMQFQNLLASQDNYAASTNLGNYPNATGGKIQGSAVEDTSSMLIAVAAHARISKDTKIISKYYDLLKTWTEYLLERSWPPINQMTLDRKGTTKDDYTTVALKGIIGISAMAQISAALGFSNDSENYMSNASSLIQDWQTKTVKSNHITMEFKDEDSFALLYDLYADTLLGTNLVNQTVYETHESFCQDSLSSKKYPFGIPVSSYIPETKSMWSMFTAATLKNNQTRDNLIHSMFARATFNQSSGRNFPLIYDSANGLTQPVEGANPQQGGMFALLAFKGASQTVDPSSPETTTPGPNPKSRLGAGKIAGIVVGALVGPLALIIIVTLLLKRRRNIRKYHSTPDSVPSAFLAAPNAGVGLNMERPRLPRSLSSKMANSDIASSASESNSALNESQQSVTWQLRDELVTLRREMEAMRGYNGGEMEPPPGYS</sequence>
<dbReference type="PANTHER" id="PTHR31987:SF1">
    <property type="entry name" value="GLUTAMINASE A"/>
    <property type="match status" value="1"/>
</dbReference>
<reference evidence="5 6" key="1">
    <citation type="journal article" date="2019" name="Nat. Ecol. Evol.">
        <title>Megaphylogeny resolves global patterns of mushroom evolution.</title>
        <authorList>
            <person name="Varga T."/>
            <person name="Krizsan K."/>
            <person name="Foldi C."/>
            <person name="Dima B."/>
            <person name="Sanchez-Garcia M."/>
            <person name="Sanchez-Ramirez S."/>
            <person name="Szollosi G.J."/>
            <person name="Szarkandi J.G."/>
            <person name="Papp V."/>
            <person name="Albert L."/>
            <person name="Andreopoulos W."/>
            <person name="Angelini C."/>
            <person name="Antonin V."/>
            <person name="Barry K.W."/>
            <person name="Bougher N.L."/>
            <person name="Buchanan P."/>
            <person name="Buyck B."/>
            <person name="Bense V."/>
            <person name="Catcheside P."/>
            <person name="Chovatia M."/>
            <person name="Cooper J."/>
            <person name="Damon W."/>
            <person name="Desjardin D."/>
            <person name="Finy P."/>
            <person name="Geml J."/>
            <person name="Haridas S."/>
            <person name="Hughes K."/>
            <person name="Justo A."/>
            <person name="Karasinski D."/>
            <person name="Kautmanova I."/>
            <person name="Kiss B."/>
            <person name="Kocsube S."/>
            <person name="Kotiranta H."/>
            <person name="LaButti K.M."/>
            <person name="Lechner B.E."/>
            <person name="Liimatainen K."/>
            <person name="Lipzen A."/>
            <person name="Lukacs Z."/>
            <person name="Mihaltcheva S."/>
            <person name="Morgado L.N."/>
            <person name="Niskanen T."/>
            <person name="Noordeloos M.E."/>
            <person name="Ohm R.A."/>
            <person name="Ortiz-Santana B."/>
            <person name="Ovrebo C."/>
            <person name="Racz N."/>
            <person name="Riley R."/>
            <person name="Savchenko A."/>
            <person name="Shiryaev A."/>
            <person name="Soop K."/>
            <person name="Spirin V."/>
            <person name="Szebenyi C."/>
            <person name="Tomsovsky M."/>
            <person name="Tulloss R.E."/>
            <person name="Uehling J."/>
            <person name="Grigoriev I.V."/>
            <person name="Vagvolgyi C."/>
            <person name="Papp T."/>
            <person name="Martin F.M."/>
            <person name="Miettinen O."/>
            <person name="Hibbett D.S."/>
            <person name="Nagy L.G."/>
        </authorList>
    </citation>
    <scope>NUCLEOTIDE SEQUENCE [LARGE SCALE GENOMIC DNA]</scope>
    <source>
        <strain evidence="5 6">CBS 962.96</strain>
    </source>
</reference>
<feature type="domain" description="Glutaminase A central" evidence="3">
    <location>
        <begin position="368"/>
        <end position="713"/>
    </location>
</feature>
<dbReference type="InterPro" id="IPR052743">
    <property type="entry name" value="Glutaminase_GtaA"/>
</dbReference>
<dbReference type="AlphaFoldDB" id="A0A4S8MFD1"/>
<evidence type="ECO:0000259" key="3">
    <source>
        <dbReference type="Pfam" id="PF16335"/>
    </source>
</evidence>
<organism evidence="5 6">
    <name type="scientific">Dendrothele bispora (strain CBS 962.96)</name>
    <dbReference type="NCBI Taxonomy" id="1314807"/>
    <lineage>
        <taxon>Eukaryota</taxon>
        <taxon>Fungi</taxon>
        <taxon>Dikarya</taxon>
        <taxon>Basidiomycota</taxon>
        <taxon>Agaricomycotina</taxon>
        <taxon>Agaricomycetes</taxon>
        <taxon>Agaricomycetidae</taxon>
        <taxon>Agaricales</taxon>
        <taxon>Agaricales incertae sedis</taxon>
        <taxon>Dendrothele</taxon>
    </lineage>
</organism>
<evidence type="ECO:0000256" key="1">
    <source>
        <dbReference type="SAM" id="MobiDB-lite"/>
    </source>
</evidence>
<evidence type="ECO:0008006" key="7">
    <source>
        <dbReference type="Google" id="ProtNLM"/>
    </source>
</evidence>
<feature type="transmembrane region" description="Helical" evidence="2">
    <location>
        <begin position="745"/>
        <end position="767"/>
    </location>
</feature>
<feature type="compositionally biased region" description="Low complexity" evidence="1">
    <location>
        <begin position="819"/>
        <end position="833"/>
    </location>
</feature>
<feature type="region of interest" description="Disordered" evidence="1">
    <location>
        <begin position="810"/>
        <end position="833"/>
    </location>
</feature>
<dbReference type="InterPro" id="IPR033433">
    <property type="entry name" value="GtaA_N"/>
</dbReference>
<dbReference type="PANTHER" id="PTHR31987">
    <property type="entry name" value="GLUTAMINASE A-RELATED"/>
    <property type="match status" value="1"/>
</dbReference>
<feature type="domain" description="Glutaminase A N-terminal" evidence="4">
    <location>
        <begin position="149"/>
        <end position="359"/>
    </location>
</feature>
<evidence type="ECO:0000313" key="5">
    <source>
        <dbReference type="EMBL" id="THV01320.1"/>
    </source>
</evidence>
<feature type="region of interest" description="Disordered" evidence="1">
    <location>
        <begin position="720"/>
        <end position="740"/>
    </location>
</feature>
<gene>
    <name evidence="5" type="ORF">K435DRAFT_963563</name>
</gene>
<keyword evidence="2" id="KW-0812">Transmembrane</keyword>